<organism evidence="2 3">
    <name type="scientific">Vibrio tritonius</name>
    <dbReference type="NCBI Taxonomy" id="1435069"/>
    <lineage>
        <taxon>Bacteria</taxon>
        <taxon>Pseudomonadati</taxon>
        <taxon>Pseudomonadota</taxon>
        <taxon>Gammaproteobacteria</taxon>
        <taxon>Vibrionales</taxon>
        <taxon>Vibrionaceae</taxon>
        <taxon>Vibrio</taxon>
    </lineage>
</organism>
<evidence type="ECO:0000259" key="1">
    <source>
        <dbReference type="Pfam" id="PF12146"/>
    </source>
</evidence>
<dbReference type="PANTHER" id="PTHR37946">
    <property type="entry name" value="SLL1969 PROTEIN"/>
    <property type="match status" value="1"/>
</dbReference>
<evidence type="ECO:0000313" key="2">
    <source>
        <dbReference type="EMBL" id="MCA2016179.1"/>
    </source>
</evidence>
<sequence length="208" mass="22581">MNIVLLHGLYMNALVMQPLKLKLEKLGYSTHVLNFSTVTIDTDLLFKSIDDALSPDQPNALIGHSLGGLIIQKYLAARQPTLDTVSHVVTLGSPMQGAAIVRAIDELGMSGILGDAKEFGLEPHDNQWHFPQKLGCIAGNMAWGVMPLIFGFDISSDGTVSVAETQIPGMSDHIETNNTHLTLLYSDEVANQIDHFLSNDKFAIKKAG</sequence>
<dbReference type="Proteomes" id="UP001199044">
    <property type="component" value="Unassembled WGS sequence"/>
</dbReference>
<dbReference type="InterPro" id="IPR022742">
    <property type="entry name" value="Hydrolase_4"/>
</dbReference>
<keyword evidence="3" id="KW-1185">Reference proteome</keyword>
<reference evidence="3" key="1">
    <citation type="submission" date="2023-07" db="EMBL/GenBank/DDBJ databases">
        <title>Molecular identification of indigenous halophilic bacteria isolated from red sea cost, biodegradation of synthetic dyes and assessment of degraded metabolite toxicity.</title>
        <authorList>
            <person name="Chaieb K."/>
            <person name="Altayb H.N."/>
        </authorList>
    </citation>
    <scope>NUCLEOTIDE SEQUENCE [LARGE SCALE GENOMIC DNA]</scope>
    <source>
        <strain evidence="3">K20</strain>
    </source>
</reference>
<dbReference type="Gene3D" id="3.40.50.1820">
    <property type="entry name" value="alpha/beta hydrolase"/>
    <property type="match status" value="1"/>
</dbReference>
<name>A0ABS7YPJ2_9VIBR</name>
<accession>A0ABS7YPJ2</accession>
<dbReference type="RefSeq" id="WP_225250295.1">
    <property type="nucleotide sequence ID" value="NZ_CP152308.1"/>
</dbReference>
<dbReference type="Pfam" id="PF12146">
    <property type="entry name" value="Hydrolase_4"/>
    <property type="match status" value="1"/>
</dbReference>
<dbReference type="PANTHER" id="PTHR37946:SF1">
    <property type="entry name" value="SLL1969 PROTEIN"/>
    <property type="match status" value="1"/>
</dbReference>
<comment type="caution">
    <text evidence="2">The sequence shown here is derived from an EMBL/GenBank/DDBJ whole genome shotgun (WGS) entry which is preliminary data.</text>
</comment>
<dbReference type="SUPFAM" id="SSF53474">
    <property type="entry name" value="alpha/beta-Hydrolases"/>
    <property type="match status" value="1"/>
</dbReference>
<gene>
    <name evidence="2" type="ORF">LDJ79_08665</name>
</gene>
<evidence type="ECO:0000313" key="3">
    <source>
        <dbReference type="Proteomes" id="UP001199044"/>
    </source>
</evidence>
<proteinExistence type="predicted"/>
<dbReference type="GO" id="GO:0016787">
    <property type="term" value="F:hydrolase activity"/>
    <property type="evidence" value="ECO:0007669"/>
    <property type="project" value="UniProtKB-KW"/>
</dbReference>
<dbReference type="EMBL" id="JAIWIU010000051">
    <property type="protein sequence ID" value="MCA2016179.1"/>
    <property type="molecule type" value="Genomic_DNA"/>
</dbReference>
<protein>
    <submittedName>
        <fullName evidence="2">Alpha/beta fold hydrolase</fullName>
    </submittedName>
</protein>
<feature type="domain" description="Serine aminopeptidase S33" evidence="1">
    <location>
        <begin position="27"/>
        <end position="92"/>
    </location>
</feature>
<dbReference type="InterPro" id="IPR029058">
    <property type="entry name" value="AB_hydrolase_fold"/>
</dbReference>
<keyword evidence="2" id="KW-0378">Hydrolase</keyword>